<name>A0A1I5GBA5_9ACTN</name>
<sequence length="174" mass="17638">MRTKLLSVLAAAACTVPLALASPASAAPTQTATVDIVPVAAGAVERATVTLVANPGGLGYSAVGSGTGFNPLSQYVSLGYGVNSVPVATNGVPPCADDGTLGDPNTSTLRMFIGAWLPVLGSNRSLAGTQPTTTIDQVNTVSIRRANVPILPQPGDIRPQTFQIRSCGQIVKVN</sequence>
<evidence type="ECO:0000313" key="2">
    <source>
        <dbReference type="EMBL" id="SFO33123.1"/>
    </source>
</evidence>
<keyword evidence="1" id="KW-0732">Signal</keyword>
<protein>
    <recommendedName>
        <fullName evidence="4">Secreted protein</fullName>
    </recommendedName>
</protein>
<gene>
    <name evidence="2" type="ORF">SAMN05660359_02718</name>
</gene>
<proteinExistence type="predicted"/>
<dbReference type="RefSeq" id="WP_075014047.1">
    <property type="nucleotide sequence ID" value="NZ_FOWE01000006.1"/>
</dbReference>
<reference evidence="3" key="1">
    <citation type="submission" date="2016-10" db="EMBL/GenBank/DDBJ databases">
        <authorList>
            <person name="Varghese N."/>
            <person name="Submissions S."/>
        </authorList>
    </citation>
    <scope>NUCLEOTIDE SEQUENCE [LARGE SCALE GENOMIC DNA]</scope>
    <source>
        <strain evidence="3">DSM 43161</strain>
    </source>
</reference>
<dbReference type="OrthoDB" id="9845428at2"/>
<keyword evidence="3" id="KW-1185">Reference proteome</keyword>
<evidence type="ECO:0000313" key="3">
    <source>
        <dbReference type="Proteomes" id="UP000183642"/>
    </source>
</evidence>
<evidence type="ECO:0008006" key="4">
    <source>
        <dbReference type="Google" id="ProtNLM"/>
    </source>
</evidence>
<dbReference type="Proteomes" id="UP000183642">
    <property type="component" value="Unassembled WGS sequence"/>
</dbReference>
<organism evidence="2 3">
    <name type="scientific">Geodermatophilus obscurus</name>
    <dbReference type="NCBI Taxonomy" id="1861"/>
    <lineage>
        <taxon>Bacteria</taxon>
        <taxon>Bacillati</taxon>
        <taxon>Actinomycetota</taxon>
        <taxon>Actinomycetes</taxon>
        <taxon>Geodermatophilales</taxon>
        <taxon>Geodermatophilaceae</taxon>
        <taxon>Geodermatophilus</taxon>
    </lineage>
</organism>
<dbReference type="EMBL" id="FOWE01000006">
    <property type="protein sequence ID" value="SFO33123.1"/>
    <property type="molecule type" value="Genomic_DNA"/>
</dbReference>
<evidence type="ECO:0000256" key="1">
    <source>
        <dbReference type="SAM" id="SignalP"/>
    </source>
</evidence>
<feature type="chain" id="PRO_5010173150" description="Secreted protein" evidence="1">
    <location>
        <begin position="27"/>
        <end position="174"/>
    </location>
</feature>
<accession>A0A1I5GBA5</accession>
<dbReference type="AlphaFoldDB" id="A0A1I5GBA5"/>
<feature type="signal peptide" evidence="1">
    <location>
        <begin position="1"/>
        <end position="26"/>
    </location>
</feature>